<protein>
    <submittedName>
        <fullName evidence="1">Uncharacterized protein</fullName>
    </submittedName>
</protein>
<dbReference type="EMBL" id="VOQR01000001">
    <property type="protein sequence ID" value="TXC69619.1"/>
    <property type="molecule type" value="Genomic_DNA"/>
</dbReference>
<dbReference type="AlphaFoldDB" id="A0A5C6U9Q6"/>
<comment type="caution">
    <text evidence="1">The sequence shown here is derived from an EMBL/GenBank/DDBJ whole genome shotgun (WGS) entry which is preliminary data.</text>
</comment>
<proteinExistence type="predicted"/>
<evidence type="ECO:0000313" key="2">
    <source>
        <dbReference type="Proteomes" id="UP000321250"/>
    </source>
</evidence>
<keyword evidence="2" id="KW-1185">Reference proteome</keyword>
<name>A0A5C6U9Q6_9SPHN</name>
<organism evidence="1 2">
    <name type="scientific">Sphingomonas ginsenosidivorax</name>
    <dbReference type="NCBI Taxonomy" id="862135"/>
    <lineage>
        <taxon>Bacteria</taxon>
        <taxon>Pseudomonadati</taxon>
        <taxon>Pseudomonadota</taxon>
        <taxon>Alphaproteobacteria</taxon>
        <taxon>Sphingomonadales</taxon>
        <taxon>Sphingomonadaceae</taxon>
        <taxon>Sphingomonas</taxon>
    </lineage>
</organism>
<gene>
    <name evidence="1" type="ORF">FSB78_00565</name>
</gene>
<sequence length="120" mass="13088">MSDEAGATLGRVIHIATQGDAGWFEKNPDRRIRIRKAVPMEFSEDMGQAPVSMAWFVLVLEAQPGARLRQPIALPIGFDIGDMDDSALFALFRQAAPDSARDLLKTLRVTKLPGTGSGQH</sequence>
<evidence type="ECO:0000313" key="1">
    <source>
        <dbReference type="EMBL" id="TXC69619.1"/>
    </source>
</evidence>
<dbReference type="Proteomes" id="UP000321250">
    <property type="component" value="Unassembled WGS sequence"/>
</dbReference>
<dbReference type="OrthoDB" id="7188865at2"/>
<reference evidence="1 2" key="1">
    <citation type="journal article" date="2013" name="Antonie Van Leeuwenhoek">
        <title>Sphingomonas ginsenosidivorax sp. nov., with the ability to transform ginsenosides.</title>
        <authorList>
            <person name="Jin X.F."/>
            <person name="Kim J.K."/>
            <person name="Liu Q.M."/>
            <person name="Kang M.S."/>
            <person name="He D."/>
            <person name="Jin F.X."/>
            <person name="Kim S.C."/>
            <person name="Im W.T."/>
        </authorList>
    </citation>
    <scope>NUCLEOTIDE SEQUENCE [LARGE SCALE GENOMIC DNA]</scope>
    <source>
        <strain evidence="1 2">KHI67</strain>
    </source>
</reference>
<accession>A0A5C6U9Q6</accession>
<dbReference type="RefSeq" id="WP_147079045.1">
    <property type="nucleotide sequence ID" value="NZ_VOQR01000001.1"/>
</dbReference>